<dbReference type="GO" id="GO:0046983">
    <property type="term" value="F:protein dimerization activity"/>
    <property type="evidence" value="ECO:0007669"/>
    <property type="project" value="InterPro"/>
</dbReference>
<dbReference type="AlphaFoldDB" id="A0A9N9IDW1"/>
<accession>A0A9N9IDW1</accession>
<sequence length="199" mass="22643">ISTNVKADVVCIEGKGSKQVLNISEPIKVDGLVISVLETLDIALNKYWSVSPDVGLFATILDPRTKKLKKFTEAERQRAIALLIDRYEIYNVNDNNENKSESQNDADLLNNKSIMNMIMEDEESSDEEEENEINIYLKNKANRDILPLSWWENNEKKFTFLSKMAKEYLAIPVTSTDNIILFNASLSSTSRPELVSLHK</sequence>
<dbReference type="Pfam" id="PF05699">
    <property type="entry name" value="Dimer_Tnp_hAT"/>
    <property type="match status" value="1"/>
</dbReference>
<feature type="domain" description="HAT C-terminal dimerisation" evidence="1">
    <location>
        <begin position="140"/>
        <end position="185"/>
    </location>
</feature>
<evidence type="ECO:0000259" key="1">
    <source>
        <dbReference type="Pfam" id="PF05699"/>
    </source>
</evidence>
<dbReference type="PANTHER" id="PTHR23272">
    <property type="entry name" value="BED FINGER-RELATED"/>
    <property type="match status" value="1"/>
</dbReference>
<dbReference type="SUPFAM" id="SSF53098">
    <property type="entry name" value="Ribonuclease H-like"/>
    <property type="match status" value="1"/>
</dbReference>
<evidence type="ECO:0000313" key="2">
    <source>
        <dbReference type="EMBL" id="CAG8731410.1"/>
    </source>
</evidence>
<feature type="non-terminal residue" evidence="2">
    <location>
        <position position="1"/>
    </location>
</feature>
<dbReference type="InterPro" id="IPR008906">
    <property type="entry name" value="HATC_C_dom"/>
</dbReference>
<name>A0A9N9IDW1_FUNMO</name>
<dbReference type="EMBL" id="CAJVPP010017033">
    <property type="protein sequence ID" value="CAG8731410.1"/>
    <property type="molecule type" value="Genomic_DNA"/>
</dbReference>
<dbReference type="InterPro" id="IPR012337">
    <property type="entry name" value="RNaseH-like_sf"/>
</dbReference>
<evidence type="ECO:0000313" key="3">
    <source>
        <dbReference type="Proteomes" id="UP000789375"/>
    </source>
</evidence>
<organism evidence="2 3">
    <name type="scientific">Funneliformis mosseae</name>
    <name type="common">Endomycorrhizal fungus</name>
    <name type="synonym">Glomus mosseae</name>
    <dbReference type="NCBI Taxonomy" id="27381"/>
    <lineage>
        <taxon>Eukaryota</taxon>
        <taxon>Fungi</taxon>
        <taxon>Fungi incertae sedis</taxon>
        <taxon>Mucoromycota</taxon>
        <taxon>Glomeromycotina</taxon>
        <taxon>Glomeromycetes</taxon>
        <taxon>Glomerales</taxon>
        <taxon>Glomeraceae</taxon>
        <taxon>Funneliformis</taxon>
    </lineage>
</organism>
<comment type="caution">
    <text evidence="2">The sequence shown here is derived from an EMBL/GenBank/DDBJ whole genome shotgun (WGS) entry which is preliminary data.</text>
</comment>
<keyword evidence="3" id="KW-1185">Reference proteome</keyword>
<dbReference type="Proteomes" id="UP000789375">
    <property type="component" value="Unassembled WGS sequence"/>
</dbReference>
<gene>
    <name evidence="2" type="ORF">FMOSSE_LOCUS15668</name>
</gene>
<reference evidence="2" key="1">
    <citation type="submission" date="2021-06" db="EMBL/GenBank/DDBJ databases">
        <authorList>
            <person name="Kallberg Y."/>
            <person name="Tangrot J."/>
            <person name="Rosling A."/>
        </authorList>
    </citation>
    <scope>NUCLEOTIDE SEQUENCE</scope>
    <source>
        <strain evidence="2">87-6 pot B 2015</strain>
    </source>
</reference>
<protein>
    <submittedName>
        <fullName evidence="2">8282_t:CDS:1</fullName>
    </submittedName>
</protein>
<proteinExistence type="predicted"/>
<dbReference type="PANTHER" id="PTHR23272:SF184">
    <property type="entry name" value="OS03G0311250 PROTEIN"/>
    <property type="match status" value="1"/>
</dbReference>